<evidence type="ECO:0000256" key="1">
    <source>
        <dbReference type="ARBA" id="ARBA00022801"/>
    </source>
</evidence>
<dbReference type="Gene3D" id="1.10.3020.10">
    <property type="entry name" value="alpha-amino acid ester hydrolase ( Helical cap domain)"/>
    <property type="match status" value="1"/>
</dbReference>
<proteinExistence type="predicted"/>
<feature type="domain" description="Xaa-Pro dipeptidyl-peptidase C-terminal" evidence="2">
    <location>
        <begin position="314"/>
        <end position="560"/>
    </location>
</feature>
<dbReference type="NCBIfam" id="TIGR00976">
    <property type="entry name" value="CocE_NonD"/>
    <property type="match status" value="1"/>
</dbReference>
<dbReference type="Pfam" id="PF08530">
    <property type="entry name" value="PepX_C"/>
    <property type="match status" value="1"/>
</dbReference>
<dbReference type="Gene3D" id="2.60.120.260">
    <property type="entry name" value="Galactose-binding domain-like"/>
    <property type="match status" value="1"/>
</dbReference>
<protein>
    <submittedName>
        <fullName evidence="3">CocE/NonD family hydrolase</fullName>
    </submittedName>
</protein>
<dbReference type="Pfam" id="PF02129">
    <property type="entry name" value="Peptidase_S15"/>
    <property type="match status" value="1"/>
</dbReference>
<dbReference type="GO" id="GO:0008239">
    <property type="term" value="F:dipeptidyl-peptidase activity"/>
    <property type="evidence" value="ECO:0007669"/>
    <property type="project" value="InterPro"/>
</dbReference>
<comment type="caution">
    <text evidence="3">The sequence shown here is derived from an EMBL/GenBank/DDBJ whole genome shotgun (WGS) entry which is preliminary data.</text>
</comment>
<dbReference type="InterPro" id="IPR008979">
    <property type="entry name" value="Galactose-bd-like_sf"/>
</dbReference>
<dbReference type="InterPro" id="IPR000383">
    <property type="entry name" value="Xaa-Pro-like_dom"/>
</dbReference>
<dbReference type="AlphaFoldDB" id="A0A9D1H702"/>
<dbReference type="Proteomes" id="UP000824160">
    <property type="component" value="Unassembled WGS sequence"/>
</dbReference>
<name>A0A9D1H702_9FIRM</name>
<evidence type="ECO:0000313" key="3">
    <source>
        <dbReference type="EMBL" id="HIT94778.1"/>
    </source>
</evidence>
<evidence type="ECO:0000313" key="4">
    <source>
        <dbReference type="Proteomes" id="UP000824160"/>
    </source>
</evidence>
<dbReference type="EMBL" id="DVLW01000173">
    <property type="protein sequence ID" value="HIT94778.1"/>
    <property type="molecule type" value="Genomic_DNA"/>
</dbReference>
<dbReference type="Gene3D" id="3.40.50.1820">
    <property type="entry name" value="alpha/beta hydrolase"/>
    <property type="match status" value="1"/>
</dbReference>
<dbReference type="InterPro" id="IPR013736">
    <property type="entry name" value="Xaa-Pro_dipept_C"/>
</dbReference>
<dbReference type="SUPFAM" id="SSF53474">
    <property type="entry name" value="alpha/beta-Hydrolases"/>
    <property type="match status" value="1"/>
</dbReference>
<dbReference type="SMART" id="SM00939">
    <property type="entry name" value="PepX_C"/>
    <property type="match status" value="1"/>
</dbReference>
<accession>A0A9D1H702</accession>
<dbReference type="SUPFAM" id="SSF49785">
    <property type="entry name" value="Galactose-binding domain-like"/>
    <property type="match status" value="1"/>
</dbReference>
<keyword evidence="1 3" id="KW-0378">Hydrolase</keyword>
<dbReference type="InterPro" id="IPR029058">
    <property type="entry name" value="AB_hydrolase_fold"/>
</dbReference>
<gene>
    <name evidence="3" type="ORF">IAC43_06300</name>
</gene>
<sequence length="568" mass="64364">MDAMQKMLEMAKKRLNSQFDTCSVPAVCEIGQSGEIMLPMDDGVRLRTMYWKPEGKNSFPVILLRSCYPAQEAVMTYKAELVCMRGFGVVLQWCRGTGGSEGEWEPNIYDRADGLTTMRWLDKIDEVESIGYWGDSYLAYTGWCMADAVPNKCKTMYLGVYGCDRHVSAYQDGLFRQDILTGWAMGNAGRPIDADYIASCRYRPQVEVDEAMWGIRLDWYRDWITNTDRDSEYWSQGLWRKLRETPGEMKIPVFIREGWYDHHLGSAIATYRSLSDASKAHTTLQLGPWNHGYGCALTGQDTSNLKDDTIESPMVWFKRILLDGENPPPEVLTYVCGKDEWESWNQFPVPVSENQTYYLDASGEKKEDAYRLQNSPAENAQVSYRYDPDDPVLSFGAESLFVSQGGVGSLRQPPCSWRKDVLSFLSPVFTEDTELGGSIKVRLYVSSDAPDTAFAAKVMEVFPNGSTYNIRGSITTLAYRGHSEHRQSYTPGEIVPVDIDTWEISWMIHAGSRLRIDITSSDFPQYSIHPNKEGPWSVHKEVVPAIQTVYTGKDYPSAVILPVVHNQK</sequence>
<dbReference type="InterPro" id="IPR005674">
    <property type="entry name" value="CocE/Ser_esterase"/>
</dbReference>
<reference evidence="3" key="1">
    <citation type="submission" date="2020-10" db="EMBL/GenBank/DDBJ databases">
        <authorList>
            <person name="Gilroy R."/>
        </authorList>
    </citation>
    <scope>NUCLEOTIDE SEQUENCE</scope>
    <source>
        <strain evidence="3">ChiBcec7-5410</strain>
    </source>
</reference>
<reference evidence="3" key="2">
    <citation type="journal article" date="2021" name="PeerJ">
        <title>Extensive microbial diversity within the chicken gut microbiome revealed by metagenomics and culture.</title>
        <authorList>
            <person name="Gilroy R."/>
            <person name="Ravi A."/>
            <person name="Getino M."/>
            <person name="Pursley I."/>
            <person name="Horton D.L."/>
            <person name="Alikhan N.F."/>
            <person name="Baker D."/>
            <person name="Gharbi K."/>
            <person name="Hall N."/>
            <person name="Watson M."/>
            <person name="Adriaenssens E.M."/>
            <person name="Foster-Nyarko E."/>
            <person name="Jarju S."/>
            <person name="Secka A."/>
            <person name="Antonio M."/>
            <person name="Oren A."/>
            <person name="Chaudhuri R.R."/>
            <person name="La Ragione R."/>
            <person name="Hildebrand F."/>
            <person name="Pallen M.J."/>
        </authorList>
    </citation>
    <scope>NUCLEOTIDE SEQUENCE</scope>
    <source>
        <strain evidence="3">ChiBcec7-5410</strain>
    </source>
</reference>
<organism evidence="3 4">
    <name type="scientific">Candidatus Faecivivens stercoripullorum</name>
    <dbReference type="NCBI Taxonomy" id="2840805"/>
    <lineage>
        <taxon>Bacteria</taxon>
        <taxon>Bacillati</taxon>
        <taxon>Bacillota</taxon>
        <taxon>Clostridia</taxon>
        <taxon>Eubacteriales</taxon>
        <taxon>Oscillospiraceae</taxon>
        <taxon>Oscillospiraceae incertae sedis</taxon>
        <taxon>Candidatus Faecivivens</taxon>
    </lineage>
</organism>
<evidence type="ECO:0000259" key="2">
    <source>
        <dbReference type="SMART" id="SM00939"/>
    </source>
</evidence>